<organism evidence="1 2">
    <name type="scientific">Didymella heteroderae</name>
    <dbReference type="NCBI Taxonomy" id="1769908"/>
    <lineage>
        <taxon>Eukaryota</taxon>
        <taxon>Fungi</taxon>
        <taxon>Dikarya</taxon>
        <taxon>Ascomycota</taxon>
        <taxon>Pezizomycotina</taxon>
        <taxon>Dothideomycetes</taxon>
        <taxon>Pleosporomycetidae</taxon>
        <taxon>Pleosporales</taxon>
        <taxon>Pleosporineae</taxon>
        <taxon>Didymellaceae</taxon>
        <taxon>Didymella</taxon>
    </lineage>
</organism>
<dbReference type="EMBL" id="SWKV01000145">
    <property type="protein sequence ID" value="KAF3031444.1"/>
    <property type="molecule type" value="Genomic_DNA"/>
</dbReference>
<gene>
    <name evidence="1" type="ORF">E8E12_001935</name>
</gene>
<proteinExistence type="predicted"/>
<reference evidence="1" key="1">
    <citation type="submission" date="2019-04" db="EMBL/GenBank/DDBJ databases">
        <title>Sequencing of skin fungus with MAO and IRED activity.</title>
        <authorList>
            <person name="Marsaioli A.J."/>
            <person name="Bonatto J.M.C."/>
            <person name="Reis Junior O."/>
        </authorList>
    </citation>
    <scope>NUCLEOTIDE SEQUENCE</scope>
    <source>
        <strain evidence="1">28M1</strain>
    </source>
</reference>
<name>A0A9P4WG54_9PLEO</name>
<sequence>MKTSTLLPFAAIVRHTVSQRFGWDPRSAQDCVHWADIEDISVDTCEKTMRDWNIEPKRFNAWNPSVGLDCKPWFNHTSYCVLTQETIDNSVNYTTSVYTNVYVTESIPLPSYTTDSDGWRIPLTRSDPVTRAYTTIPPVPSPRTWKETGCYIDLWDDNLENGGNATWNLPFRFVPRDTEETVDK</sequence>
<dbReference type="AlphaFoldDB" id="A0A9P4WG54"/>
<protein>
    <submittedName>
        <fullName evidence="1">Uncharacterized protein</fullName>
    </submittedName>
</protein>
<keyword evidence="2" id="KW-1185">Reference proteome</keyword>
<comment type="caution">
    <text evidence="1">The sequence shown here is derived from an EMBL/GenBank/DDBJ whole genome shotgun (WGS) entry which is preliminary data.</text>
</comment>
<evidence type="ECO:0000313" key="2">
    <source>
        <dbReference type="Proteomes" id="UP000758155"/>
    </source>
</evidence>
<accession>A0A9P4WG54</accession>
<dbReference type="Proteomes" id="UP000758155">
    <property type="component" value="Unassembled WGS sequence"/>
</dbReference>
<feature type="non-terminal residue" evidence="1">
    <location>
        <position position="184"/>
    </location>
</feature>
<dbReference type="OrthoDB" id="2019572at2759"/>
<evidence type="ECO:0000313" key="1">
    <source>
        <dbReference type="EMBL" id="KAF3031444.1"/>
    </source>
</evidence>